<proteinExistence type="predicted"/>
<sequence length="237" mass="28107">MMCWDIRNFNKDLQTFIELVDKYKIPCEIIGIYNLIGKLNEINNFDYKLTNIVFKIDKKISGGNPNNMEEYSIFLDNIIRTNKSKNLNNDCILEYLFEINIEGHTPEKKLKSCWHLDKHIESKGSNDGTPKFTHPSYHFQFGGNFIENCDKGELGILSSPRIPHPPMDIFLGFNFIVNNFYSKKDYEFVNKLLEDYRYQEIIKRAQERLWIPYFKAFDSSNTHNDFKIEKIFPLYIL</sequence>
<evidence type="ECO:0000313" key="1">
    <source>
        <dbReference type="EMBL" id="AQY22629.1"/>
    </source>
</evidence>
<accession>A0A1S7DU39</accession>
<name>A0A1S7DU39_RIEAN</name>
<dbReference type="AlphaFoldDB" id="A0A1S7DU39"/>
<dbReference type="RefSeq" id="WP_079207778.1">
    <property type="nucleotide sequence ID" value="NZ_CP011859.1"/>
</dbReference>
<protein>
    <submittedName>
        <fullName evidence="1">Uncharacterized protein</fullName>
    </submittedName>
</protein>
<dbReference type="EMBL" id="CP011859">
    <property type="protein sequence ID" value="AQY22629.1"/>
    <property type="molecule type" value="Genomic_DNA"/>
</dbReference>
<evidence type="ECO:0000313" key="2">
    <source>
        <dbReference type="Proteomes" id="UP000189883"/>
    </source>
</evidence>
<gene>
    <name evidence="1" type="ORF">AB406_1685</name>
</gene>
<organism evidence="1 2">
    <name type="scientific">Riemerella anatipestifer</name>
    <name type="common">Moraxella anatipestifer</name>
    <dbReference type="NCBI Taxonomy" id="34085"/>
    <lineage>
        <taxon>Bacteria</taxon>
        <taxon>Pseudomonadati</taxon>
        <taxon>Bacteroidota</taxon>
        <taxon>Flavobacteriia</taxon>
        <taxon>Flavobacteriales</taxon>
        <taxon>Weeksellaceae</taxon>
        <taxon>Riemerella</taxon>
    </lineage>
</organism>
<reference evidence="1 2" key="1">
    <citation type="submission" date="2015-06" db="EMBL/GenBank/DDBJ databases">
        <title>R. anatipestifer strain HXb2 is the most virulent strain so far, and the genome sequence would help us uncover the pathogenesis.</title>
        <authorList>
            <person name="Hu Q."/>
            <person name="Qi J."/>
            <person name="Bo H."/>
            <person name="Liu G."/>
            <person name="Tao M."/>
            <person name="Ding Y."/>
            <person name="Xue Y."/>
        </authorList>
    </citation>
    <scope>NUCLEOTIDE SEQUENCE [LARGE SCALE GENOMIC DNA]</scope>
    <source>
        <strain evidence="1 2">HXb2</strain>
    </source>
</reference>
<dbReference type="Proteomes" id="UP000189883">
    <property type="component" value="Chromosome"/>
</dbReference>